<feature type="signal peptide" evidence="1">
    <location>
        <begin position="1"/>
        <end position="34"/>
    </location>
</feature>
<dbReference type="Gene3D" id="3.10.350.10">
    <property type="entry name" value="LysM domain"/>
    <property type="match status" value="1"/>
</dbReference>
<dbReference type="InterPro" id="IPR036779">
    <property type="entry name" value="LysM_dom_sf"/>
</dbReference>
<dbReference type="Pfam" id="PF01476">
    <property type="entry name" value="LysM"/>
    <property type="match status" value="1"/>
</dbReference>
<evidence type="ECO:0000259" key="2">
    <source>
        <dbReference type="PROSITE" id="PS51782"/>
    </source>
</evidence>
<keyword evidence="4" id="KW-1185">Reference proteome</keyword>
<evidence type="ECO:0000313" key="3">
    <source>
        <dbReference type="EMBL" id="MBB2956037.1"/>
    </source>
</evidence>
<feature type="domain" description="LysM" evidence="2">
    <location>
        <begin position="53"/>
        <end position="102"/>
    </location>
</feature>
<dbReference type="Proteomes" id="UP000545286">
    <property type="component" value="Unassembled WGS sequence"/>
</dbReference>
<dbReference type="SMART" id="SM00257">
    <property type="entry name" value="LysM"/>
    <property type="match status" value="1"/>
</dbReference>
<name>A0A7W4ULI0_9MICO</name>
<protein>
    <submittedName>
        <fullName evidence="3">Nucleoid-associated protein YgaU</fullName>
    </submittedName>
</protein>
<accession>A0A7W4ULI0</accession>
<dbReference type="EMBL" id="JACHWJ010000001">
    <property type="protein sequence ID" value="MBB2956037.1"/>
    <property type="molecule type" value="Genomic_DNA"/>
</dbReference>
<dbReference type="CDD" id="cd00118">
    <property type="entry name" value="LysM"/>
    <property type="match status" value="1"/>
</dbReference>
<comment type="caution">
    <text evidence="3">The sequence shown here is derived from an EMBL/GenBank/DDBJ whole genome shotgun (WGS) entry which is preliminary data.</text>
</comment>
<evidence type="ECO:0000313" key="4">
    <source>
        <dbReference type="Proteomes" id="UP000545286"/>
    </source>
</evidence>
<dbReference type="PROSITE" id="PS51782">
    <property type="entry name" value="LYSM"/>
    <property type="match status" value="1"/>
</dbReference>
<sequence>MNNTAAAPLRLTIRGRRVLLAVAALPVAAAIALGATHMTSAAASSESADVEFEYVTVGAGDTLWGIAEEVAGDADVRDVIVEISQLNALENGTVQAGQRLALPLD</sequence>
<dbReference type="AlphaFoldDB" id="A0A7W4ULI0"/>
<gene>
    <name evidence="3" type="ORF">FHX72_000149</name>
</gene>
<dbReference type="RefSeq" id="WP_068481146.1">
    <property type="nucleotide sequence ID" value="NZ_CZJS01000113.1"/>
</dbReference>
<feature type="chain" id="PRO_5038799640" evidence="1">
    <location>
        <begin position="35"/>
        <end position="105"/>
    </location>
</feature>
<proteinExistence type="predicted"/>
<keyword evidence="1" id="KW-0732">Signal</keyword>
<reference evidence="3 4" key="1">
    <citation type="submission" date="2020-08" db="EMBL/GenBank/DDBJ databases">
        <title>Sequencing the genomes of 1000 actinobacteria strains.</title>
        <authorList>
            <person name="Klenk H.-P."/>
        </authorList>
    </citation>
    <scope>NUCLEOTIDE SEQUENCE [LARGE SCALE GENOMIC DNA]</scope>
    <source>
        <strain evidence="3 4">DSM 20419</strain>
    </source>
</reference>
<organism evidence="3 4">
    <name type="scientific">Pseudoclavibacter helvolus</name>
    <dbReference type="NCBI Taxonomy" id="255205"/>
    <lineage>
        <taxon>Bacteria</taxon>
        <taxon>Bacillati</taxon>
        <taxon>Actinomycetota</taxon>
        <taxon>Actinomycetes</taxon>
        <taxon>Micrococcales</taxon>
        <taxon>Microbacteriaceae</taxon>
        <taxon>Pseudoclavibacter</taxon>
    </lineage>
</organism>
<evidence type="ECO:0000256" key="1">
    <source>
        <dbReference type="SAM" id="SignalP"/>
    </source>
</evidence>
<dbReference type="InterPro" id="IPR018392">
    <property type="entry name" value="LysM"/>
</dbReference>